<feature type="transmembrane region" description="Helical" evidence="3">
    <location>
        <begin position="127"/>
        <end position="148"/>
    </location>
</feature>
<evidence type="ECO:0000313" key="5">
    <source>
        <dbReference type="EMBL" id="RGM08866.1"/>
    </source>
</evidence>
<feature type="transmembrane region" description="Helical" evidence="3">
    <location>
        <begin position="85"/>
        <end position="106"/>
    </location>
</feature>
<evidence type="ECO:0000256" key="2">
    <source>
        <dbReference type="ARBA" id="ARBA00023012"/>
    </source>
</evidence>
<dbReference type="PROSITE" id="PS50109">
    <property type="entry name" value="HIS_KIN"/>
    <property type="match status" value="1"/>
</dbReference>
<comment type="caution">
    <text evidence="5">The sequence shown here is derived from an EMBL/GenBank/DDBJ whole genome shotgun (WGS) entry which is preliminary data.</text>
</comment>
<feature type="transmembrane region" description="Helical" evidence="3">
    <location>
        <begin position="160"/>
        <end position="184"/>
    </location>
</feature>
<feature type="transmembrane region" description="Helical" evidence="3">
    <location>
        <begin position="54"/>
        <end position="73"/>
    </location>
</feature>
<feature type="transmembrane region" description="Helical" evidence="3">
    <location>
        <begin position="220"/>
        <end position="236"/>
    </location>
</feature>
<dbReference type="GO" id="GO:0000155">
    <property type="term" value="F:phosphorelay sensor kinase activity"/>
    <property type="evidence" value="ECO:0007669"/>
    <property type="project" value="InterPro"/>
</dbReference>
<dbReference type="InterPro" id="IPR003594">
    <property type="entry name" value="HATPase_dom"/>
</dbReference>
<gene>
    <name evidence="5" type="ORF">DXC39_02585</name>
</gene>
<dbReference type="PANTHER" id="PTHR34220:SF7">
    <property type="entry name" value="SENSOR HISTIDINE KINASE YPDA"/>
    <property type="match status" value="1"/>
</dbReference>
<feature type="domain" description="Histidine kinase" evidence="4">
    <location>
        <begin position="349"/>
        <end position="442"/>
    </location>
</feature>
<feature type="transmembrane region" description="Helical" evidence="3">
    <location>
        <begin position="20"/>
        <end position="42"/>
    </location>
</feature>
<evidence type="ECO:0000256" key="1">
    <source>
        <dbReference type="ARBA" id="ARBA00022777"/>
    </source>
</evidence>
<dbReference type="Pfam" id="PF06580">
    <property type="entry name" value="His_kinase"/>
    <property type="match status" value="1"/>
</dbReference>
<keyword evidence="1 5" id="KW-0418">Kinase</keyword>
<keyword evidence="3" id="KW-0812">Transmembrane</keyword>
<dbReference type="PANTHER" id="PTHR34220">
    <property type="entry name" value="SENSOR HISTIDINE KINASE YPDA"/>
    <property type="match status" value="1"/>
</dbReference>
<dbReference type="InterPro" id="IPR010559">
    <property type="entry name" value="Sig_transdc_His_kin_internal"/>
</dbReference>
<sequence>MWSVTVREEMQTLFRLNIPMMITNLQINALAAVVILLILANNRNSPVCPPENRSFRLLLIHLLILLALDSAMWSVNLQQFPGARILNLIVNYAYYAEQSILGYLWGMYSHRLTRLELTPQGRWLHRLPLVTGLATLCANPMTQSVFVISADNVYSRGWGILGSIYAVCAFFYLIEAMLLAVFRLSHLSDEKRKDGWNLLVGSALPVLGAVLQMLWYGVTAIWSFGALSVLILYLNVQSRHAAKAEKELEQSRISVMLSQIQPHFLYNALLGIKELCDTEPEKASDALEHFSYFLRGNLDSLTITRLIPFTKELEHIEDYLYLEKMRYEERIEIEWQIEYKNFMLPPLTLQPIIENAVRHGITKKNEGGKLTIRTEQNEDSILITVRDDGAGFDINEPKNDGKTHIGIENVRKRLEMMCGGALIVKSEKEVGTEVTIILPQRRVDPVENYSGGR</sequence>
<proteinExistence type="predicted"/>
<dbReference type="Pfam" id="PF02518">
    <property type="entry name" value="HATPase_c"/>
    <property type="match status" value="1"/>
</dbReference>
<name>A0A3E4UHN7_9FIRM</name>
<dbReference type="Proteomes" id="UP000261257">
    <property type="component" value="Unassembled WGS sequence"/>
</dbReference>
<dbReference type="InterPro" id="IPR036890">
    <property type="entry name" value="HATPase_C_sf"/>
</dbReference>
<accession>A0A3E4UHN7</accession>
<dbReference type="SUPFAM" id="SSF55874">
    <property type="entry name" value="ATPase domain of HSP90 chaperone/DNA topoisomerase II/histidine kinase"/>
    <property type="match status" value="1"/>
</dbReference>
<dbReference type="GO" id="GO:0016020">
    <property type="term" value="C:membrane"/>
    <property type="evidence" value="ECO:0007669"/>
    <property type="project" value="InterPro"/>
</dbReference>
<keyword evidence="3" id="KW-1133">Transmembrane helix</keyword>
<dbReference type="SMART" id="SM00387">
    <property type="entry name" value="HATPase_c"/>
    <property type="match status" value="1"/>
</dbReference>
<evidence type="ECO:0000259" key="4">
    <source>
        <dbReference type="PROSITE" id="PS50109"/>
    </source>
</evidence>
<dbReference type="EMBL" id="QSSQ01000001">
    <property type="protein sequence ID" value="RGM08866.1"/>
    <property type="molecule type" value="Genomic_DNA"/>
</dbReference>
<dbReference type="InterPro" id="IPR005467">
    <property type="entry name" value="His_kinase_dom"/>
</dbReference>
<evidence type="ECO:0000256" key="3">
    <source>
        <dbReference type="SAM" id="Phobius"/>
    </source>
</evidence>
<keyword evidence="3" id="KW-0472">Membrane</keyword>
<dbReference type="Gene3D" id="3.30.565.10">
    <property type="entry name" value="Histidine kinase-like ATPase, C-terminal domain"/>
    <property type="match status" value="1"/>
</dbReference>
<protein>
    <submittedName>
        <fullName evidence="5">Sensor histidine kinase</fullName>
    </submittedName>
</protein>
<dbReference type="AlphaFoldDB" id="A0A3E4UHN7"/>
<dbReference type="InterPro" id="IPR050640">
    <property type="entry name" value="Bact_2-comp_sensor_kinase"/>
</dbReference>
<keyword evidence="2" id="KW-0902">Two-component regulatory system</keyword>
<reference evidence="5 6" key="1">
    <citation type="submission" date="2018-08" db="EMBL/GenBank/DDBJ databases">
        <title>A genome reference for cultivated species of the human gut microbiota.</title>
        <authorList>
            <person name="Zou Y."/>
            <person name="Xue W."/>
            <person name="Luo G."/>
        </authorList>
    </citation>
    <scope>NUCLEOTIDE SEQUENCE [LARGE SCALE GENOMIC DNA]</scope>
    <source>
        <strain evidence="5 6">TF05-11AC</strain>
    </source>
</reference>
<evidence type="ECO:0000313" key="6">
    <source>
        <dbReference type="Proteomes" id="UP000261257"/>
    </source>
</evidence>
<keyword evidence="1 5" id="KW-0808">Transferase</keyword>
<organism evidence="5 6">
    <name type="scientific">Hungatella hathewayi</name>
    <dbReference type="NCBI Taxonomy" id="154046"/>
    <lineage>
        <taxon>Bacteria</taxon>
        <taxon>Bacillati</taxon>
        <taxon>Bacillota</taxon>
        <taxon>Clostridia</taxon>
        <taxon>Lachnospirales</taxon>
        <taxon>Lachnospiraceae</taxon>
        <taxon>Hungatella</taxon>
    </lineage>
</organism>